<dbReference type="OrthoDB" id="9781543at2"/>
<dbReference type="InterPro" id="IPR013766">
    <property type="entry name" value="Thioredoxin_domain"/>
</dbReference>
<evidence type="ECO:0000313" key="8">
    <source>
        <dbReference type="Proteomes" id="UP000218181"/>
    </source>
</evidence>
<evidence type="ECO:0000313" key="7">
    <source>
        <dbReference type="EMBL" id="PCS00653.1"/>
    </source>
</evidence>
<dbReference type="EMBL" id="JXJU01000003">
    <property type="protein sequence ID" value="PCS00653.1"/>
    <property type="molecule type" value="Genomic_DNA"/>
</dbReference>
<comment type="caution">
    <text evidence="7">The sequence shown here is derived from an EMBL/GenBank/DDBJ whole genome shotgun (WGS) entry which is preliminary data.</text>
</comment>
<gene>
    <name evidence="7" type="ORF">RT41_GL001035</name>
</gene>
<evidence type="ECO:0000256" key="4">
    <source>
        <dbReference type="ARBA" id="ARBA00023157"/>
    </source>
</evidence>
<organism evidence="7 8">
    <name type="scientific">Lactococcus fujiensis JCM 16395</name>
    <dbReference type="NCBI Taxonomy" id="1291764"/>
    <lineage>
        <taxon>Bacteria</taxon>
        <taxon>Bacillati</taxon>
        <taxon>Bacillota</taxon>
        <taxon>Bacilli</taxon>
        <taxon>Lactobacillales</taxon>
        <taxon>Streptococcaceae</taxon>
        <taxon>Lactococcus</taxon>
    </lineage>
</organism>
<proteinExistence type="predicted"/>
<evidence type="ECO:0000256" key="2">
    <source>
        <dbReference type="ARBA" id="ARBA00022862"/>
    </source>
</evidence>
<dbReference type="PANTHER" id="PTHR43110">
    <property type="entry name" value="THIOL PEROXIDASE"/>
    <property type="match status" value="1"/>
</dbReference>
<dbReference type="InterPro" id="IPR036249">
    <property type="entry name" value="Thioredoxin-like_sf"/>
</dbReference>
<dbReference type="Gene3D" id="3.40.30.10">
    <property type="entry name" value="Glutaredoxin"/>
    <property type="match status" value="1"/>
</dbReference>
<protein>
    <submittedName>
        <fullName evidence="7">Thiol peroxidase</fullName>
    </submittedName>
</protein>
<accession>A0A2A5RMX1</accession>
<dbReference type="RefSeq" id="WP_096817437.1">
    <property type="nucleotide sequence ID" value="NZ_JXJU01000003.1"/>
</dbReference>
<dbReference type="PANTHER" id="PTHR43110:SF1">
    <property type="entry name" value="THIOL PEROXIDASE"/>
    <property type="match status" value="1"/>
</dbReference>
<keyword evidence="4" id="KW-1015">Disulfide bond</keyword>
<dbReference type="SUPFAM" id="SSF52833">
    <property type="entry name" value="Thioredoxin-like"/>
    <property type="match status" value="1"/>
</dbReference>
<dbReference type="STRING" id="1291764.GCA_001311235_00849"/>
<dbReference type="AlphaFoldDB" id="A0A2A5RMX1"/>
<keyword evidence="2" id="KW-0049">Antioxidant</keyword>
<evidence type="ECO:0000256" key="5">
    <source>
        <dbReference type="ARBA" id="ARBA00023284"/>
    </source>
</evidence>
<dbReference type="PROSITE" id="PS51352">
    <property type="entry name" value="THIOREDOXIN_2"/>
    <property type="match status" value="1"/>
</dbReference>
<name>A0A2A5RMX1_9LACT</name>
<dbReference type="GO" id="GO:0008379">
    <property type="term" value="F:thioredoxin peroxidase activity"/>
    <property type="evidence" value="ECO:0007669"/>
    <property type="project" value="InterPro"/>
</dbReference>
<dbReference type="Pfam" id="PF08534">
    <property type="entry name" value="Redoxin"/>
    <property type="match status" value="1"/>
</dbReference>
<keyword evidence="8" id="KW-1185">Reference proteome</keyword>
<evidence type="ECO:0000256" key="3">
    <source>
        <dbReference type="ARBA" id="ARBA00023002"/>
    </source>
</evidence>
<dbReference type="CDD" id="cd03014">
    <property type="entry name" value="PRX_Atyp2cys"/>
    <property type="match status" value="1"/>
</dbReference>
<reference evidence="7 8" key="1">
    <citation type="submission" date="2014-12" db="EMBL/GenBank/DDBJ databases">
        <title>Draft genome sequences of 10 type strains of Lactococcus.</title>
        <authorList>
            <person name="Sun Z."/>
            <person name="Zhong Z."/>
            <person name="Liu W."/>
            <person name="Zhang W."/>
            <person name="Zhang H."/>
        </authorList>
    </citation>
    <scope>NUCLEOTIDE SEQUENCE [LARGE SCALE GENOMIC DNA]</scope>
    <source>
        <strain evidence="7 8">JCM 16395</strain>
    </source>
</reference>
<dbReference type="InterPro" id="IPR013740">
    <property type="entry name" value="Redoxin"/>
</dbReference>
<sequence length="161" mass="17709">MSYEIFYHDEKVTEINPVVSGKAPDFSLVDQNGEKIQLSSLTKPVLISVFPNINTRVCSLQTKHFNVEASKHFEIDFLSISNNTAEEQKNWCAAEGVDMTLLADDGTFGKAYGLIMPDGPLAGRLARSVFVVKNGELIYHEILKNISQEPNYAAALSATLG</sequence>
<dbReference type="Proteomes" id="UP000218181">
    <property type="component" value="Unassembled WGS sequence"/>
</dbReference>
<feature type="domain" description="Thioredoxin" evidence="6">
    <location>
        <begin position="17"/>
        <end position="151"/>
    </location>
</feature>
<dbReference type="InterPro" id="IPR050455">
    <property type="entry name" value="Tpx_Peroxidase_subfamily"/>
</dbReference>
<keyword evidence="3" id="KW-0560">Oxidoreductase</keyword>
<keyword evidence="1 7" id="KW-0575">Peroxidase</keyword>
<evidence type="ECO:0000259" key="6">
    <source>
        <dbReference type="PROSITE" id="PS51352"/>
    </source>
</evidence>
<keyword evidence="5" id="KW-0676">Redox-active center</keyword>
<dbReference type="InterPro" id="IPR002065">
    <property type="entry name" value="TPX"/>
</dbReference>
<evidence type="ECO:0000256" key="1">
    <source>
        <dbReference type="ARBA" id="ARBA00022559"/>
    </source>
</evidence>